<accession>A0A1W6NFP6</accession>
<comment type="caution">
    <text evidence="1">The sequence shown here is derived from an EMBL/GenBank/DDBJ whole genome shotgun (WGS) entry which is preliminary data.</text>
</comment>
<organism evidence="1 2">
    <name type="scientific">Levilactobacillus brevis</name>
    <name type="common">Lactobacillus brevis</name>
    <dbReference type="NCBI Taxonomy" id="1580"/>
    <lineage>
        <taxon>Bacteria</taxon>
        <taxon>Bacillati</taxon>
        <taxon>Bacillota</taxon>
        <taxon>Bacilli</taxon>
        <taxon>Lactobacillales</taxon>
        <taxon>Lactobacillaceae</taxon>
        <taxon>Levilactobacillus</taxon>
    </lineage>
</organism>
<name>A0A1W6NFP6_LEVBR</name>
<evidence type="ECO:0000313" key="2">
    <source>
        <dbReference type="Proteomes" id="UP000217918"/>
    </source>
</evidence>
<sequence>MFNEMKVSLETSDYIDVHLSNGECIRIDYVDATNTKLIHAHGVEGNMHVICDKHIVEFEVVLDGRVNEL</sequence>
<evidence type="ECO:0000313" key="1">
    <source>
        <dbReference type="EMBL" id="PBQ23858.1"/>
    </source>
</evidence>
<dbReference type="EMBL" id="NVYO01000001">
    <property type="protein sequence ID" value="PBQ23858.1"/>
    <property type="molecule type" value="Genomic_DNA"/>
</dbReference>
<reference evidence="1 2" key="1">
    <citation type="submission" date="2017-09" db="EMBL/GenBank/DDBJ databases">
        <title>Genome sequence of Lactobacillus brevis D7.</title>
        <authorList>
            <person name="Kwon M.-S."/>
            <person name="Lim S.K."/>
            <person name="Choi H.-J."/>
        </authorList>
    </citation>
    <scope>NUCLEOTIDE SEQUENCE [LARGE SCALE GENOMIC DNA]</scope>
    <source>
        <strain evidence="1 2">D7</strain>
    </source>
</reference>
<dbReference type="Proteomes" id="UP000217918">
    <property type="component" value="Unassembled WGS sequence"/>
</dbReference>
<dbReference type="RefSeq" id="WP_085768840.1">
    <property type="nucleotide sequence ID" value="NZ_CP019734.1"/>
</dbReference>
<proteinExistence type="predicted"/>
<gene>
    <name evidence="1" type="ORF">CNR29_07440</name>
</gene>
<protein>
    <submittedName>
        <fullName evidence="1">Uncharacterized protein</fullName>
    </submittedName>
</protein>
<dbReference type="AlphaFoldDB" id="A0A1W6NFP6"/>